<dbReference type="InterPro" id="IPR015797">
    <property type="entry name" value="NUDIX_hydrolase-like_dom_sf"/>
</dbReference>
<dbReference type="PANTHER" id="PTHR43046">
    <property type="entry name" value="GDP-MANNOSE MANNOSYL HYDROLASE"/>
    <property type="match status" value="1"/>
</dbReference>
<dbReference type="PRINTS" id="PR00502">
    <property type="entry name" value="NUDIXFAMILY"/>
</dbReference>
<dbReference type="EMBL" id="BOMV01000101">
    <property type="protein sequence ID" value="GIF01345.1"/>
    <property type="molecule type" value="Genomic_DNA"/>
</dbReference>
<dbReference type="SUPFAM" id="SSF55811">
    <property type="entry name" value="Nudix"/>
    <property type="match status" value="1"/>
</dbReference>
<dbReference type="PROSITE" id="PS00893">
    <property type="entry name" value="NUDIX_BOX"/>
    <property type="match status" value="1"/>
</dbReference>
<comment type="caution">
    <text evidence="6">The sequence shown here is derived from an EMBL/GenBank/DDBJ whole genome shotgun (WGS) entry which is preliminary data.</text>
</comment>
<dbReference type="Pfam" id="PF00293">
    <property type="entry name" value="NUDIX"/>
    <property type="match status" value="1"/>
</dbReference>
<protein>
    <recommendedName>
        <fullName evidence="5">Nudix hydrolase domain-containing protein</fullName>
    </recommendedName>
</protein>
<comment type="similarity">
    <text evidence="2 4">Belongs to the Nudix hydrolase family.</text>
</comment>
<evidence type="ECO:0000256" key="1">
    <source>
        <dbReference type="ARBA" id="ARBA00001946"/>
    </source>
</evidence>
<proteinExistence type="inferred from homology"/>
<dbReference type="PANTHER" id="PTHR43046:SF14">
    <property type="entry name" value="MUTT_NUDIX FAMILY PROTEIN"/>
    <property type="match status" value="1"/>
</dbReference>
<dbReference type="PROSITE" id="PS51462">
    <property type="entry name" value="NUDIX"/>
    <property type="match status" value="1"/>
</dbReference>
<dbReference type="GO" id="GO:0016787">
    <property type="term" value="F:hydrolase activity"/>
    <property type="evidence" value="ECO:0007669"/>
    <property type="project" value="UniProtKB-KW"/>
</dbReference>
<dbReference type="InterPro" id="IPR020084">
    <property type="entry name" value="NUDIX_hydrolase_CS"/>
</dbReference>
<evidence type="ECO:0000313" key="6">
    <source>
        <dbReference type="EMBL" id="GIF01345.1"/>
    </source>
</evidence>
<dbReference type="Proteomes" id="UP000636960">
    <property type="component" value="Unassembled WGS sequence"/>
</dbReference>
<accession>A0A919K9U9</accession>
<keyword evidence="7" id="KW-1185">Reference proteome</keyword>
<gene>
    <name evidence="6" type="ORF">Ari01nite_88090</name>
</gene>
<name>A0A919K9U9_9ACTN</name>
<reference evidence="6" key="1">
    <citation type="submission" date="2021-01" db="EMBL/GenBank/DDBJ databases">
        <title>Whole genome shotgun sequence of Actinoplanes rishiriensis NBRC 108556.</title>
        <authorList>
            <person name="Komaki H."/>
            <person name="Tamura T."/>
        </authorList>
    </citation>
    <scope>NUCLEOTIDE SEQUENCE</scope>
    <source>
        <strain evidence="6">NBRC 108556</strain>
    </source>
</reference>
<dbReference type="AlphaFoldDB" id="A0A919K9U9"/>
<keyword evidence="3 4" id="KW-0378">Hydrolase</keyword>
<feature type="domain" description="Nudix hydrolase" evidence="5">
    <location>
        <begin position="32"/>
        <end position="162"/>
    </location>
</feature>
<evidence type="ECO:0000313" key="7">
    <source>
        <dbReference type="Proteomes" id="UP000636960"/>
    </source>
</evidence>
<evidence type="ECO:0000256" key="3">
    <source>
        <dbReference type="ARBA" id="ARBA00022801"/>
    </source>
</evidence>
<evidence type="ECO:0000256" key="4">
    <source>
        <dbReference type="RuleBase" id="RU003476"/>
    </source>
</evidence>
<comment type="cofactor">
    <cofactor evidence="1">
        <name>Mg(2+)</name>
        <dbReference type="ChEBI" id="CHEBI:18420"/>
    </cofactor>
</comment>
<evidence type="ECO:0000256" key="2">
    <source>
        <dbReference type="ARBA" id="ARBA00005582"/>
    </source>
</evidence>
<dbReference type="InterPro" id="IPR000086">
    <property type="entry name" value="NUDIX_hydrolase_dom"/>
</dbReference>
<sequence length="180" mass="19601">MLNPGGGPIGSSMLSMSDVNPGELPELTFALPTIPASAGALVRGRKGRLLILKPTYKGGWTIPGGIVEIGESPWDACRRETREECGLDVTTGRLKCVDFLRPRPDRPGGMRFLFDCGVFDDAVLDTVVIQPIEIAESRILPIDAALPLLSGPVRRRVRAAWKTKRVRYLEDGRPVRGISP</sequence>
<dbReference type="Gene3D" id="3.90.79.10">
    <property type="entry name" value="Nucleoside Triphosphate Pyrophosphohydrolase"/>
    <property type="match status" value="1"/>
</dbReference>
<dbReference type="InterPro" id="IPR020476">
    <property type="entry name" value="Nudix_hydrolase"/>
</dbReference>
<organism evidence="6 7">
    <name type="scientific">Paractinoplanes rishiriensis</name>
    <dbReference type="NCBI Taxonomy" id="1050105"/>
    <lineage>
        <taxon>Bacteria</taxon>
        <taxon>Bacillati</taxon>
        <taxon>Actinomycetota</taxon>
        <taxon>Actinomycetes</taxon>
        <taxon>Micromonosporales</taxon>
        <taxon>Micromonosporaceae</taxon>
        <taxon>Paractinoplanes</taxon>
    </lineage>
</organism>
<evidence type="ECO:0000259" key="5">
    <source>
        <dbReference type="PROSITE" id="PS51462"/>
    </source>
</evidence>
<dbReference type="CDD" id="cd18876">
    <property type="entry name" value="NUDIX_Hydrolase"/>
    <property type="match status" value="1"/>
</dbReference>